<dbReference type="Pfam" id="PF13912">
    <property type="entry name" value="zf-C2H2_6"/>
    <property type="match status" value="2"/>
</dbReference>
<evidence type="ECO:0000256" key="5">
    <source>
        <dbReference type="PROSITE-ProRule" id="PRU00042"/>
    </source>
</evidence>
<dbReference type="InterPro" id="IPR036236">
    <property type="entry name" value="Znf_C2H2_sf"/>
</dbReference>
<evidence type="ECO:0000256" key="1">
    <source>
        <dbReference type="ARBA" id="ARBA00022723"/>
    </source>
</evidence>
<dbReference type="SMART" id="SM00355">
    <property type="entry name" value="ZnF_C2H2"/>
    <property type="match status" value="19"/>
</dbReference>
<keyword evidence="8" id="KW-1185">Reference proteome</keyword>
<feature type="domain" description="C2H2-type" evidence="6">
    <location>
        <begin position="549"/>
        <end position="576"/>
    </location>
</feature>
<keyword evidence="4" id="KW-0862">Zinc</keyword>
<organism evidence="7 8">
    <name type="scientific">Orchesella dallaii</name>
    <dbReference type="NCBI Taxonomy" id="48710"/>
    <lineage>
        <taxon>Eukaryota</taxon>
        <taxon>Metazoa</taxon>
        <taxon>Ecdysozoa</taxon>
        <taxon>Arthropoda</taxon>
        <taxon>Hexapoda</taxon>
        <taxon>Collembola</taxon>
        <taxon>Entomobryomorpha</taxon>
        <taxon>Entomobryoidea</taxon>
        <taxon>Orchesellidae</taxon>
        <taxon>Orchesellinae</taxon>
        <taxon>Orchesella</taxon>
    </lineage>
</organism>
<evidence type="ECO:0000256" key="2">
    <source>
        <dbReference type="ARBA" id="ARBA00022737"/>
    </source>
</evidence>
<keyword evidence="1" id="KW-0479">Metal-binding</keyword>
<evidence type="ECO:0000259" key="6">
    <source>
        <dbReference type="PROSITE" id="PS50157"/>
    </source>
</evidence>
<feature type="domain" description="C2H2-type" evidence="6">
    <location>
        <begin position="99"/>
        <end position="127"/>
    </location>
</feature>
<comment type="caution">
    <text evidence="7">The sequence shown here is derived from an EMBL/GenBank/DDBJ whole genome shotgun (WGS) entry which is preliminary data.</text>
</comment>
<dbReference type="PROSITE" id="PS00028">
    <property type="entry name" value="ZINC_FINGER_C2H2_1"/>
    <property type="match status" value="15"/>
</dbReference>
<dbReference type="InterPro" id="IPR013087">
    <property type="entry name" value="Znf_C2H2_type"/>
</dbReference>
<feature type="domain" description="C2H2-type" evidence="6">
    <location>
        <begin position="518"/>
        <end position="546"/>
    </location>
</feature>
<feature type="domain" description="C2H2-type" evidence="6">
    <location>
        <begin position="489"/>
        <end position="517"/>
    </location>
</feature>
<dbReference type="Gene3D" id="3.30.160.60">
    <property type="entry name" value="Classic Zinc Finger"/>
    <property type="match status" value="12"/>
</dbReference>
<reference evidence="7 8" key="1">
    <citation type="submission" date="2024-08" db="EMBL/GenBank/DDBJ databases">
        <authorList>
            <person name="Cucini C."/>
            <person name="Frati F."/>
        </authorList>
    </citation>
    <scope>NUCLEOTIDE SEQUENCE [LARGE SCALE GENOMIC DNA]</scope>
</reference>
<feature type="domain" description="C2H2-type" evidence="6">
    <location>
        <begin position="346"/>
        <end position="374"/>
    </location>
</feature>
<sequence length="576" mass="66475">MSHLHAHTNEKPNFCKKCPDTFSSLESLHQHVFRKHGGKSRNKSECEVCNKSFYSTYYFKMHMRIHTGEKPYCCAVCGKTFAQQSSLSTHSALHSEATLNGSKCSKTFRFKSNLRSHIARVHSNVRPYQCEICGKFYKTKARRDEHTSSHLNEKPFPCLKCPKRFATRCGRSNHIKSYHDNKFDVKCSKCPRSFVDHSQLKSHFMKIHEEKSERQLGCLFCNMRFCTKSDFEKHLQAHVKEKPYFCQLCTFSSGYQGNLNGHLRNVHGCLPSMNTSVETQVRRNTIKTPFECKTCNGKFKSQHQLTLHSIAGCGKTTFSCIFCNKNFKQIYTLMMHLSVHTKEKPYFCQECPATFGSYTGWIEHSNSKHGGNKGKKCEVCRKFFYMPSVLEKHMRVHTGEKPFSCSICGMVFATKGELTSHSAIHSKNRPAVSCTMCPKTFTSKMSMNTHVSRMHSKIHPHPCEICGKSYFSRKELGEHMESHLNEKPHQCQQCGKRYGYHGGLRNHLKVVHYGVKDVKCPKCPLSFVDNSRLKRHDLRTHCDPSERPFGCIFCEKRFGFANDLEMCIRRHLKEKP</sequence>
<accession>A0ABP1RJI8</accession>
<dbReference type="PANTHER" id="PTHR24379">
    <property type="entry name" value="KRAB AND ZINC FINGER DOMAIN-CONTAINING"/>
    <property type="match status" value="1"/>
</dbReference>
<dbReference type="Pfam" id="PF00096">
    <property type="entry name" value="zf-C2H2"/>
    <property type="match status" value="6"/>
</dbReference>
<evidence type="ECO:0000256" key="4">
    <source>
        <dbReference type="ARBA" id="ARBA00022833"/>
    </source>
</evidence>
<feature type="domain" description="C2H2-type" evidence="6">
    <location>
        <begin position="461"/>
        <end position="488"/>
    </location>
</feature>
<dbReference type="SUPFAM" id="SSF57667">
    <property type="entry name" value="beta-beta-alpha zinc fingers"/>
    <property type="match status" value="11"/>
</dbReference>
<proteinExistence type="predicted"/>
<protein>
    <recommendedName>
        <fullName evidence="6">C2H2-type domain-containing protein</fullName>
    </recommendedName>
</protein>
<gene>
    <name evidence="7" type="ORF">ODALV1_LOCUS22934</name>
</gene>
<name>A0ABP1RJI8_9HEXA</name>
<evidence type="ECO:0000313" key="8">
    <source>
        <dbReference type="Proteomes" id="UP001642540"/>
    </source>
</evidence>
<feature type="domain" description="C2H2-type" evidence="6">
    <location>
        <begin position="156"/>
        <end position="184"/>
    </location>
</feature>
<keyword evidence="3 5" id="KW-0863">Zinc-finger</keyword>
<dbReference type="Pfam" id="PF13894">
    <property type="entry name" value="zf-C2H2_4"/>
    <property type="match status" value="1"/>
</dbReference>
<feature type="domain" description="C2H2-type" evidence="6">
    <location>
        <begin position="318"/>
        <end position="345"/>
    </location>
</feature>
<feature type="domain" description="C2H2-type" evidence="6">
    <location>
        <begin position="44"/>
        <end position="71"/>
    </location>
</feature>
<dbReference type="EMBL" id="CAXLJM020000076">
    <property type="protein sequence ID" value="CAL8129171.1"/>
    <property type="molecule type" value="Genomic_DNA"/>
</dbReference>
<feature type="domain" description="C2H2-type" evidence="6">
    <location>
        <begin position="128"/>
        <end position="155"/>
    </location>
</feature>
<keyword evidence="2" id="KW-0677">Repeat</keyword>
<feature type="domain" description="C2H2-type" evidence="6">
    <location>
        <begin position="185"/>
        <end position="213"/>
    </location>
</feature>
<dbReference type="PROSITE" id="PS50157">
    <property type="entry name" value="ZINC_FINGER_C2H2_2"/>
    <property type="match status" value="16"/>
</dbReference>
<dbReference type="Proteomes" id="UP001642540">
    <property type="component" value="Unassembled WGS sequence"/>
</dbReference>
<feature type="domain" description="C2H2-type" evidence="6">
    <location>
        <begin position="72"/>
        <end position="99"/>
    </location>
</feature>
<evidence type="ECO:0000313" key="7">
    <source>
        <dbReference type="EMBL" id="CAL8129171.1"/>
    </source>
</evidence>
<feature type="domain" description="C2H2-type" evidence="6">
    <location>
        <begin position="375"/>
        <end position="402"/>
    </location>
</feature>
<feature type="domain" description="C2H2-type" evidence="6">
    <location>
        <begin position="432"/>
        <end position="460"/>
    </location>
</feature>
<feature type="domain" description="C2H2-type" evidence="6">
    <location>
        <begin position="403"/>
        <end position="430"/>
    </location>
</feature>
<feature type="domain" description="C2H2-type" evidence="6">
    <location>
        <begin position="216"/>
        <end position="243"/>
    </location>
</feature>
<evidence type="ECO:0000256" key="3">
    <source>
        <dbReference type="ARBA" id="ARBA00022771"/>
    </source>
</evidence>
<dbReference type="PANTHER" id="PTHR24379:SF121">
    <property type="entry name" value="C2H2-TYPE DOMAIN-CONTAINING PROTEIN"/>
    <property type="match status" value="1"/>
</dbReference>